<dbReference type="InterPro" id="IPR001119">
    <property type="entry name" value="SLH_dom"/>
</dbReference>
<dbReference type="PANTHER" id="PTHR43308">
    <property type="entry name" value="OUTER MEMBRANE PROTEIN ALPHA-RELATED"/>
    <property type="match status" value="1"/>
</dbReference>
<feature type="domain" description="SLH" evidence="3">
    <location>
        <begin position="19"/>
        <end position="82"/>
    </location>
</feature>
<dbReference type="STRING" id="521045.Kole_1500"/>
<evidence type="ECO:0000256" key="2">
    <source>
        <dbReference type="SAM" id="SignalP"/>
    </source>
</evidence>
<organism evidence="4 5">
    <name type="scientific">Kosmotoga olearia (strain ATCC BAA-1733 / DSM 21960 / TBF 19.5.1)</name>
    <dbReference type="NCBI Taxonomy" id="521045"/>
    <lineage>
        <taxon>Bacteria</taxon>
        <taxon>Thermotogati</taxon>
        <taxon>Thermotogota</taxon>
        <taxon>Thermotogae</taxon>
        <taxon>Kosmotogales</taxon>
        <taxon>Kosmotogaceae</taxon>
        <taxon>Kosmotoga</taxon>
    </lineage>
</organism>
<feature type="coiled-coil region" evidence="1">
    <location>
        <begin position="316"/>
        <end position="392"/>
    </location>
</feature>
<dbReference type="HOGENOM" id="CLU_699935_0_0_0"/>
<evidence type="ECO:0000313" key="5">
    <source>
        <dbReference type="Proteomes" id="UP000002382"/>
    </source>
</evidence>
<dbReference type="PANTHER" id="PTHR43308:SF1">
    <property type="entry name" value="OUTER MEMBRANE PROTEIN ALPHA"/>
    <property type="match status" value="1"/>
</dbReference>
<dbReference type="RefSeq" id="WP_015868838.1">
    <property type="nucleotide sequence ID" value="NC_012785.1"/>
</dbReference>
<protein>
    <submittedName>
        <fullName evidence="4">S-layer domain protein</fullName>
    </submittedName>
</protein>
<dbReference type="AlphaFoldDB" id="C5CEF1"/>
<dbReference type="OrthoDB" id="41570at2"/>
<dbReference type="PROSITE" id="PS51272">
    <property type="entry name" value="SLH"/>
    <property type="match status" value="1"/>
</dbReference>
<name>C5CEF1_KOSOT</name>
<dbReference type="EMBL" id="CP001634">
    <property type="protein sequence ID" value="ACR80191.1"/>
    <property type="molecule type" value="Genomic_DNA"/>
</dbReference>
<evidence type="ECO:0000259" key="3">
    <source>
        <dbReference type="PROSITE" id="PS51272"/>
    </source>
</evidence>
<dbReference type="KEGG" id="kol:Kole_1500"/>
<keyword evidence="1" id="KW-0175">Coiled coil</keyword>
<feature type="chain" id="PRO_5002947618" evidence="2">
    <location>
        <begin position="21"/>
        <end position="414"/>
    </location>
</feature>
<keyword evidence="5" id="KW-1185">Reference proteome</keyword>
<dbReference type="InterPro" id="IPR051465">
    <property type="entry name" value="Cell_Envelope_Struct_Comp"/>
</dbReference>
<sequence length="414" mass="45127">MKKLSLVLVLALVGVVFAFAVDYTDVPEGHWAYNAVMKATAAGLLQGFPDGTFRGTDSVTRYQLAEAMAKLLEYSDAGDAKLQELVFALTKKVAGLSLDISEVVKGIEGTSKSLSDAVALLNAHDADITALKKKLTDTEITVKLLGQAIAKLRKDLKDEAAAIEEIKAQNFVTSEQLDEKLSMLYTKVLMLQKEESKNNAAIMAEVGKLNENVEVIFDQVDSNVFSIMGLEKELAGVKASLDNYVTKDDFEYVVNVTNKLSADMFTMQRNYGKRIGKLEEAASDYALKADLDALKSSVNQDIEVIFDQIDSNVFDIMDLEKKVGNLEAALNATNEELAALKAEVVTPDQLSEKLNFLYKKINIVEANAKDDVETLKATIADLEAKLEASDKKANFATILSIVSAAITAIVLMTQ</sequence>
<accession>C5CEF1</accession>
<reference evidence="4 5" key="2">
    <citation type="journal article" date="2011" name="J. Bacteriol.">
        <title>Genome Sequence of Kosmotoga olearia Strain TBF 19.5.1, a Thermophilic Bacterium with a Wide Growth Temperature Range, Isolated from the Troll B Oil Platform in the North Sea.</title>
        <authorList>
            <person name="Swithers K.S."/>
            <person name="Dipippo J.L."/>
            <person name="Bruce D.C."/>
            <person name="Detter C."/>
            <person name="Tapia R."/>
            <person name="Han S."/>
            <person name="Goodwin L.A."/>
            <person name="Han J."/>
            <person name="Woyke T."/>
            <person name="Pitluck S."/>
            <person name="Pennacchio L."/>
            <person name="Nolan M."/>
            <person name="Mikhailova N."/>
            <person name="Land M.L."/>
            <person name="Nesbo C.L."/>
            <person name="Gogarten J.P."/>
            <person name="Noll K.M."/>
        </authorList>
    </citation>
    <scope>NUCLEOTIDE SEQUENCE [LARGE SCALE GENOMIC DNA]</scope>
    <source>
        <strain evidence="5">ATCC BAA-1733 / DSM 21960 / TBF 19.5.1</strain>
    </source>
</reference>
<evidence type="ECO:0000313" key="4">
    <source>
        <dbReference type="EMBL" id="ACR80191.1"/>
    </source>
</evidence>
<evidence type="ECO:0000256" key="1">
    <source>
        <dbReference type="SAM" id="Coils"/>
    </source>
</evidence>
<proteinExistence type="predicted"/>
<gene>
    <name evidence="4" type="ordered locus">Kole_1500</name>
</gene>
<keyword evidence="2" id="KW-0732">Signal</keyword>
<dbReference type="Pfam" id="PF00395">
    <property type="entry name" value="SLH"/>
    <property type="match status" value="1"/>
</dbReference>
<feature type="signal peptide" evidence="2">
    <location>
        <begin position="1"/>
        <end position="20"/>
    </location>
</feature>
<reference evidence="4 5" key="1">
    <citation type="submission" date="2009-06" db="EMBL/GenBank/DDBJ databases">
        <title>Complete sequence of Thermotogales bacterium TBF 19.5.1.</title>
        <authorList>
            <consortium name="US DOE Joint Genome Institute"/>
            <person name="Lucas S."/>
            <person name="Copeland A."/>
            <person name="Lapidus A."/>
            <person name="Glavina del Rio T."/>
            <person name="Tice H."/>
            <person name="Bruce D."/>
            <person name="Goodwin L."/>
            <person name="Pitluck S."/>
            <person name="Chertkov O."/>
            <person name="Brettin T."/>
            <person name="Detter J.C."/>
            <person name="Han C."/>
            <person name="Schmutz J."/>
            <person name="Larimer F."/>
            <person name="Land M."/>
            <person name="Hauser L."/>
            <person name="Kyrpides N."/>
            <person name="Ovchinnikova G."/>
            <person name="Noll K."/>
        </authorList>
    </citation>
    <scope>NUCLEOTIDE SEQUENCE [LARGE SCALE GENOMIC DNA]</scope>
    <source>
        <strain evidence="5">ATCC BAA-1733 / DSM 21960 / TBF 19.5.1</strain>
    </source>
</reference>
<dbReference type="eggNOG" id="COG0497">
    <property type="taxonomic scope" value="Bacteria"/>
</dbReference>
<dbReference type="Proteomes" id="UP000002382">
    <property type="component" value="Chromosome"/>
</dbReference>